<evidence type="ECO:0008006" key="3">
    <source>
        <dbReference type="Google" id="ProtNLM"/>
    </source>
</evidence>
<proteinExistence type="predicted"/>
<evidence type="ECO:0000313" key="2">
    <source>
        <dbReference type="EMBL" id="CRZ01779.1"/>
    </source>
</evidence>
<dbReference type="EMBL" id="HACM01001337">
    <property type="protein sequence ID" value="CRZ01779.1"/>
    <property type="molecule type" value="Transcribed_RNA"/>
</dbReference>
<organism evidence="2">
    <name type="scientific">Spongospora subterranea</name>
    <dbReference type="NCBI Taxonomy" id="70186"/>
    <lineage>
        <taxon>Eukaryota</taxon>
        <taxon>Sar</taxon>
        <taxon>Rhizaria</taxon>
        <taxon>Endomyxa</taxon>
        <taxon>Phytomyxea</taxon>
        <taxon>Plasmodiophorida</taxon>
        <taxon>Plasmodiophoridae</taxon>
        <taxon>Spongospora</taxon>
    </lineage>
</organism>
<feature type="region of interest" description="Disordered" evidence="1">
    <location>
        <begin position="127"/>
        <end position="150"/>
    </location>
</feature>
<dbReference type="AlphaFoldDB" id="A0A0H5R1W6"/>
<evidence type="ECO:0000256" key="1">
    <source>
        <dbReference type="SAM" id="MobiDB-lite"/>
    </source>
</evidence>
<feature type="non-terminal residue" evidence="2">
    <location>
        <position position="1"/>
    </location>
</feature>
<sequence>SAINIEQMVVPEMGNHTIDSIYDLLSDDIFRNKITVAGDTSMTVSRPISKIDRAPCGVRKRAVNRRQPTGKTTKRIGFIAGTVSDPSATHNVAIAKRMQNAKRTLHEHVEKSTADLLRNLRLSKRSSRDTERRLVNKDQHRDTDASFKNHEPYCDRASAMASSSLNDKEVASPDLIGQIVERVLAEEGNSDSDIQHDNEPVKEDKIALGKIVQLYRYGIQVIGEKISSMKKQQRLEEIGLVGAIEELSDSIKVNRTIAVNLRRDMATAVRRLEPMAMGKVVRKPVKKKPSTTLSSILMKLQLTATLKERAVAQLFLISLRNSAALRKERNRCLQQLASRRPKMLLHLVMASWLHESRQTGLVYDSKIALLLSVVQRVRIRRLRETMTIWYLRRQRELFLRQQETAASIFSKAPYFCRWRHQTLRRIEQRDNMNQHLNGQPRAVAPSITFKDMLNNVNDRCRVVVADRADDDVKQDESEKLVTLASKIYDRRVRHVSFSNWQSLLYANDLDRHVRALGGFRIMQRTLRRWRGRFERIRDAIVRNDEHRRYESLNGRFRHWVLIFESRSETRKLIKKLVYPRRMQARMLANWRKNSRAQRHYNSVLSMILKRRKRRYILDWASHALFRVRLNQILLRIELHHENRQWRRLWQRWRDRVRHCRLVERVFHDALERWTRRCDGSYATGVSTLFAAWRSYVFRSRSRRVRRIQLNTALLFDDIRRKIWAMAKWIRARRQQNAFTTWRSQVKERRRARDRFVVKWQYLVPLTKAFR</sequence>
<accession>A0A0H5R1W6</accession>
<protein>
    <recommendedName>
        <fullName evidence="3">Sfi1 spindle body domain-containing protein</fullName>
    </recommendedName>
</protein>
<name>A0A0H5R1W6_9EUKA</name>
<feature type="non-terminal residue" evidence="2">
    <location>
        <position position="770"/>
    </location>
</feature>
<reference evidence="2" key="1">
    <citation type="submission" date="2015-04" db="EMBL/GenBank/DDBJ databases">
        <title>The genome sequence of the plant pathogenic Rhizarian Plasmodiophora brassicae reveals insights in its biotrophic life cycle and the origin of chitin synthesis.</title>
        <authorList>
            <person name="Schwelm A."/>
            <person name="Fogelqvist J."/>
            <person name="Knaust A."/>
            <person name="Julke S."/>
            <person name="Lilja T."/>
            <person name="Dhandapani V."/>
            <person name="Bonilla-Rosso G."/>
            <person name="Karlsson M."/>
            <person name="Shevchenko A."/>
            <person name="Choi S.R."/>
            <person name="Kim H.G."/>
            <person name="Park J.Y."/>
            <person name="Lim Y.P."/>
            <person name="Ludwig-Muller J."/>
            <person name="Dixelius C."/>
        </authorList>
    </citation>
    <scope>NUCLEOTIDE SEQUENCE</scope>
    <source>
        <tissue evidence="2">Potato root galls</tissue>
    </source>
</reference>